<dbReference type="RefSeq" id="WP_067033121.1">
    <property type="nucleotide sequence ID" value="NZ_KQ949117.1"/>
</dbReference>
<keyword evidence="2" id="KW-0812">Transmembrane</keyword>
<evidence type="ECO:0000313" key="5">
    <source>
        <dbReference type="Proteomes" id="UP000053260"/>
    </source>
</evidence>
<feature type="region of interest" description="Disordered" evidence="1">
    <location>
        <begin position="191"/>
        <end position="210"/>
    </location>
</feature>
<feature type="signal peptide" evidence="3">
    <location>
        <begin position="1"/>
        <end position="29"/>
    </location>
</feature>
<gene>
    <name evidence="4" type="ORF">AQJ91_41370</name>
</gene>
<feature type="chain" id="PRO_5007108320" description="Peptidase" evidence="3">
    <location>
        <begin position="30"/>
        <end position="428"/>
    </location>
</feature>
<accession>A0A101UR72</accession>
<feature type="compositionally biased region" description="Basic and acidic residues" evidence="1">
    <location>
        <begin position="350"/>
        <end position="363"/>
    </location>
</feature>
<proteinExistence type="predicted"/>
<organism evidence="4 5">
    <name type="scientific">Streptomyces dysideae</name>
    <dbReference type="NCBI Taxonomy" id="909626"/>
    <lineage>
        <taxon>Bacteria</taxon>
        <taxon>Bacillati</taxon>
        <taxon>Actinomycetota</taxon>
        <taxon>Actinomycetes</taxon>
        <taxon>Kitasatosporales</taxon>
        <taxon>Streptomycetaceae</taxon>
        <taxon>Streptomyces</taxon>
    </lineage>
</organism>
<sequence length="428" mass="44457">MKIRRVLATAVAAAVTAPVVLLSAVPAFADEKPAAQTQKAKPTIEELEQAVDLAQKEYDAAVIAVNDAIKFFEEDLEAETYPTKAAVIETEKAAEVAAKAKTEADQAVVDAQAKLDAATTDEEKAAAQTALDEAEKAAREAAEAKTAADTKATEARTAHDDARVAQVRKIDLLQKARDEAKKKLDDAKKALADAEAEEGEEPGGECVPEPKLTTVVSGLPDKVVGGTTENFTLRVTNGTNKTMDEVYPYGAVHAFDDEGLKELDSHLDLEWSTAANPNWRDVDLSAGVSVGSLKARTSVDVKLRLKVDADIPAGQGAVFATADYVNEDGSCGGYPDLDHYEFQILAKGSDPGKVEDAEGKPGKTDNTAEQGGTSTTPVNGTGGSGSGSLAETGSSDVLPQVALAGGAALVLGVGAVVVTRRRNAGADA</sequence>
<evidence type="ECO:0000256" key="1">
    <source>
        <dbReference type="SAM" id="MobiDB-lite"/>
    </source>
</evidence>
<comment type="caution">
    <text evidence="4">The sequence shown here is derived from an EMBL/GenBank/DDBJ whole genome shotgun (WGS) entry which is preliminary data.</text>
</comment>
<evidence type="ECO:0000256" key="3">
    <source>
        <dbReference type="SAM" id="SignalP"/>
    </source>
</evidence>
<dbReference type="AlphaFoldDB" id="A0A101UR72"/>
<keyword evidence="2" id="KW-1133">Transmembrane helix</keyword>
<keyword evidence="2" id="KW-0472">Membrane</keyword>
<dbReference type="Proteomes" id="UP000053260">
    <property type="component" value="Unassembled WGS sequence"/>
</dbReference>
<evidence type="ECO:0000313" key="4">
    <source>
        <dbReference type="EMBL" id="KUO15403.1"/>
    </source>
</evidence>
<evidence type="ECO:0000256" key="2">
    <source>
        <dbReference type="SAM" id="Phobius"/>
    </source>
</evidence>
<feature type="region of interest" description="Disordered" evidence="1">
    <location>
        <begin position="138"/>
        <end position="161"/>
    </location>
</feature>
<feature type="compositionally biased region" description="Acidic residues" evidence="1">
    <location>
        <begin position="194"/>
        <end position="203"/>
    </location>
</feature>
<feature type="transmembrane region" description="Helical" evidence="2">
    <location>
        <begin position="397"/>
        <end position="418"/>
    </location>
</feature>
<reference evidence="4 5" key="1">
    <citation type="submission" date="2015-10" db="EMBL/GenBank/DDBJ databases">
        <title>Draft genome sequence of Streptomyces sp. RV15, isolated from a marine sponge.</title>
        <authorList>
            <person name="Ruckert C."/>
            <person name="Abdelmohsen U.R."/>
            <person name="Winkler A."/>
            <person name="Hentschel U."/>
            <person name="Kalinowski J."/>
            <person name="Kampfer P."/>
            <person name="Glaeser S."/>
        </authorList>
    </citation>
    <scope>NUCLEOTIDE SEQUENCE [LARGE SCALE GENOMIC DNA]</scope>
    <source>
        <strain evidence="4 5">RV15</strain>
    </source>
</reference>
<name>A0A101UR72_9ACTN</name>
<keyword evidence="5" id="KW-1185">Reference proteome</keyword>
<dbReference type="STRING" id="909626.AQJ91_41370"/>
<evidence type="ECO:0008006" key="6">
    <source>
        <dbReference type="Google" id="ProtNLM"/>
    </source>
</evidence>
<protein>
    <recommendedName>
        <fullName evidence="6">Peptidase</fullName>
    </recommendedName>
</protein>
<dbReference type="OrthoDB" id="4327874at2"/>
<keyword evidence="3" id="KW-0732">Signal</keyword>
<dbReference type="EMBL" id="LMXB01000112">
    <property type="protein sequence ID" value="KUO15403.1"/>
    <property type="molecule type" value="Genomic_DNA"/>
</dbReference>
<feature type="region of interest" description="Disordered" evidence="1">
    <location>
        <begin position="350"/>
        <end position="393"/>
    </location>
</feature>
<feature type="compositionally biased region" description="Polar residues" evidence="1">
    <location>
        <begin position="364"/>
        <end position="379"/>
    </location>
</feature>